<reference evidence="1 2" key="1">
    <citation type="journal article" date="2018" name="Nat. Ecol. Evol.">
        <title>Pezizomycetes genomes reveal the molecular basis of ectomycorrhizal truffle lifestyle.</title>
        <authorList>
            <person name="Murat C."/>
            <person name="Payen T."/>
            <person name="Noel B."/>
            <person name="Kuo A."/>
            <person name="Morin E."/>
            <person name="Chen J."/>
            <person name="Kohler A."/>
            <person name="Krizsan K."/>
            <person name="Balestrini R."/>
            <person name="Da Silva C."/>
            <person name="Montanini B."/>
            <person name="Hainaut M."/>
            <person name="Levati E."/>
            <person name="Barry K.W."/>
            <person name="Belfiori B."/>
            <person name="Cichocki N."/>
            <person name="Clum A."/>
            <person name="Dockter R.B."/>
            <person name="Fauchery L."/>
            <person name="Guy J."/>
            <person name="Iotti M."/>
            <person name="Le Tacon F."/>
            <person name="Lindquist E.A."/>
            <person name="Lipzen A."/>
            <person name="Malagnac F."/>
            <person name="Mello A."/>
            <person name="Molinier V."/>
            <person name="Miyauchi S."/>
            <person name="Poulain J."/>
            <person name="Riccioni C."/>
            <person name="Rubini A."/>
            <person name="Sitrit Y."/>
            <person name="Splivallo R."/>
            <person name="Traeger S."/>
            <person name="Wang M."/>
            <person name="Zifcakova L."/>
            <person name="Wipf D."/>
            <person name="Zambonelli A."/>
            <person name="Paolocci F."/>
            <person name="Nowrousian M."/>
            <person name="Ottonello S."/>
            <person name="Baldrian P."/>
            <person name="Spatafora J.W."/>
            <person name="Henrissat B."/>
            <person name="Nagy L.G."/>
            <person name="Aury J.M."/>
            <person name="Wincker P."/>
            <person name="Grigoriev I.V."/>
            <person name="Bonfante P."/>
            <person name="Martin F.M."/>
        </authorList>
    </citation>
    <scope>NUCLEOTIDE SEQUENCE [LARGE SCALE GENOMIC DNA]</scope>
    <source>
        <strain evidence="1 2">120613-1</strain>
    </source>
</reference>
<dbReference type="EMBL" id="ML120383">
    <property type="protein sequence ID" value="RPB00086.1"/>
    <property type="molecule type" value="Genomic_DNA"/>
</dbReference>
<keyword evidence="2" id="KW-1185">Reference proteome</keyword>
<dbReference type="Proteomes" id="UP000276215">
    <property type="component" value="Unassembled WGS sequence"/>
</dbReference>
<evidence type="ECO:0000313" key="1">
    <source>
        <dbReference type="EMBL" id="RPB00086.1"/>
    </source>
</evidence>
<proteinExistence type="predicted"/>
<gene>
    <name evidence="1" type="ORF">L873DRAFT_856727</name>
</gene>
<dbReference type="AlphaFoldDB" id="A0A3N4JP91"/>
<organism evidence="1 2">
    <name type="scientific">Choiromyces venosus 120613-1</name>
    <dbReference type="NCBI Taxonomy" id="1336337"/>
    <lineage>
        <taxon>Eukaryota</taxon>
        <taxon>Fungi</taxon>
        <taxon>Dikarya</taxon>
        <taxon>Ascomycota</taxon>
        <taxon>Pezizomycotina</taxon>
        <taxon>Pezizomycetes</taxon>
        <taxon>Pezizales</taxon>
        <taxon>Tuberaceae</taxon>
        <taxon>Choiromyces</taxon>
    </lineage>
</organism>
<sequence length="157" mass="18094">MVWSAQWCVAVRLPAQHSTRTTSGWKILAPPPFRTKSIVLYGHLSGPFDANKNILIIKLEQGVHGNLSCNNFFVLKKCCQEWWRYVLSLGRWYFQFCMRAPYKRYICEMLAAEISAATFDQCNLRAQKKKSYTIKFHGNFPLPVGIAPIVFSIKHAH</sequence>
<evidence type="ECO:0000313" key="2">
    <source>
        <dbReference type="Proteomes" id="UP000276215"/>
    </source>
</evidence>
<protein>
    <submittedName>
        <fullName evidence="1">Uncharacterized protein</fullName>
    </submittedName>
</protein>
<accession>A0A3N4JP91</accession>
<name>A0A3N4JP91_9PEZI</name>